<dbReference type="Pfam" id="PF25078">
    <property type="entry name" value="DUF7801"/>
    <property type="match status" value="1"/>
</dbReference>
<feature type="coiled-coil region" evidence="1">
    <location>
        <begin position="26"/>
        <end position="53"/>
    </location>
</feature>
<evidence type="ECO:0000259" key="2">
    <source>
        <dbReference type="Pfam" id="PF25078"/>
    </source>
</evidence>
<accession>A0A9N9JDD8</accession>
<organism evidence="3 4">
    <name type="scientific">Acaulospora morrowiae</name>
    <dbReference type="NCBI Taxonomy" id="94023"/>
    <lineage>
        <taxon>Eukaryota</taxon>
        <taxon>Fungi</taxon>
        <taxon>Fungi incertae sedis</taxon>
        <taxon>Mucoromycota</taxon>
        <taxon>Glomeromycotina</taxon>
        <taxon>Glomeromycetes</taxon>
        <taxon>Diversisporales</taxon>
        <taxon>Acaulosporaceae</taxon>
        <taxon>Acaulospora</taxon>
    </lineage>
</organism>
<protein>
    <submittedName>
        <fullName evidence="3">13696_t:CDS:1</fullName>
    </submittedName>
</protein>
<comment type="caution">
    <text evidence="3">The sequence shown here is derived from an EMBL/GenBank/DDBJ whole genome shotgun (WGS) entry which is preliminary data.</text>
</comment>
<name>A0A9N9JDD8_9GLOM</name>
<keyword evidence="4" id="KW-1185">Reference proteome</keyword>
<evidence type="ECO:0000313" key="3">
    <source>
        <dbReference type="EMBL" id="CAG8776829.1"/>
    </source>
</evidence>
<dbReference type="Proteomes" id="UP000789342">
    <property type="component" value="Unassembled WGS sequence"/>
</dbReference>
<dbReference type="AlphaFoldDB" id="A0A9N9JDD8"/>
<feature type="domain" description="DUF7801" evidence="2">
    <location>
        <begin position="1"/>
        <end position="56"/>
    </location>
</feature>
<evidence type="ECO:0000256" key="1">
    <source>
        <dbReference type="SAM" id="Coils"/>
    </source>
</evidence>
<proteinExistence type="predicted"/>
<feature type="non-terminal residue" evidence="3">
    <location>
        <position position="133"/>
    </location>
</feature>
<evidence type="ECO:0000313" key="4">
    <source>
        <dbReference type="Proteomes" id="UP000789342"/>
    </source>
</evidence>
<keyword evidence="1" id="KW-0175">Coiled coil</keyword>
<feature type="coiled-coil region" evidence="1">
    <location>
        <begin position="89"/>
        <end position="116"/>
    </location>
</feature>
<dbReference type="InterPro" id="IPR056703">
    <property type="entry name" value="DUF7801"/>
</dbReference>
<gene>
    <name evidence="3" type="ORF">AMORRO_LOCUS16986</name>
</gene>
<dbReference type="OrthoDB" id="5569911at2759"/>
<sequence>MQNELDGILKEFDRLTKNFIDFDAERQKLQAHIDELQLKCEKLDNELADEKIKHLGMDAVNSEPATTVTLRKEFRKMMADLRSDNQKLLHREMDEKKKLETAVRNLKREKEAEKWERVNKGTQTRFVISVGSG</sequence>
<reference evidence="3" key="1">
    <citation type="submission" date="2021-06" db="EMBL/GenBank/DDBJ databases">
        <authorList>
            <person name="Kallberg Y."/>
            <person name="Tangrot J."/>
            <person name="Rosling A."/>
        </authorList>
    </citation>
    <scope>NUCLEOTIDE SEQUENCE</scope>
    <source>
        <strain evidence="3">CL551</strain>
    </source>
</reference>
<dbReference type="EMBL" id="CAJVPV010049857">
    <property type="protein sequence ID" value="CAG8776829.1"/>
    <property type="molecule type" value="Genomic_DNA"/>
</dbReference>